<accession>A0A133VFC6</accession>
<gene>
    <name evidence="1" type="ORF">AKJ48_00235</name>
</gene>
<reference evidence="1 2" key="1">
    <citation type="journal article" date="2016" name="Sci. Rep.">
        <title>Metabolic traits of an uncultured archaeal lineage -MSBL1- from brine pools of the Red Sea.</title>
        <authorList>
            <person name="Mwirichia R."/>
            <person name="Alam I."/>
            <person name="Rashid M."/>
            <person name="Vinu M."/>
            <person name="Ba-Alawi W."/>
            <person name="Anthony Kamau A."/>
            <person name="Kamanda Ngugi D."/>
            <person name="Goker M."/>
            <person name="Klenk H.P."/>
            <person name="Bajic V."/>
            <person name="Stingl U."/>
        </authorList>
    </citation>
    <scope>NUCLEOTIDE SEQUENCE [LARGE SCALE GENOMIC DNA]</scope>
    <source>
        <strain evidence="1">SCGC-AAA261O19</strain>
    </source>
</reference>
<protein>
    <recommendedName>
        <fullName evidence="3">HEPN domain-containing protein</fullName>
    </recommendedName>
</protein>
<keyword evidence="2" id="KW-1185">Reference proteome</keyword>
<evidence type="ECO:0000313" key="2">
    <source>
        <dbReference type="Proteomes" id="UP000070076"/>
    </source>
</evidence>
<dbReference type="AlphaFoldDB" id="A0A133VFC6"/>
<organism evidence="1 2">
    <name type="scientific">candidate division MSBL1 archaeon SCGC-AAA261O19</name>
    <dbReference type="NCBI Taxonomy" id="1698277"/>
    <lineage>
        <taxon>Archaea</taxon>
        <taxon>Methanobacteriati</taxon>
        <taxon>Methanobacteriota</taxon>
        <taxon>candidate division MSBL1</taxon>
    </lineage>
</organism>
<sequence length="120" mass="14147">MKYNEGLIDEWLSFAPKYHLTQSEIMINNGEDLRKSTYALSRAILQTARGVDWKEDKNTSSSYKSITQSIKKMRHPQSSLVKWALEKRQNNFKSTTRETKTKLKPARKFLDTIMKKYEIK</sequence>
<evidence type="ECO:0000313" key="1">
    <source>
        <dbReference type="EMBL" id="KXB05125.1"/>
    </source>
</evidence>
<evidence type="ECO:0008006" key="3">
    <source>
        <dbReference type="Google" id="ProtNLM"/>
    </source>
</evidence>
<dbReference type="Proteomes" id="UP000070076">
    <property type="component" value="Unassembled WGS sequence"/>
</dbReference>
<dbReference type="EMBL" id="LHYB01000001">
    <property type="protein sequence ID" value="KXB05125.1"/>
    <property type="molecule type" value="Genomic_DNA"/>
</dbReference>
<proteinExistence type="predicted"/>
<comment type="caution">
    <text evidence="1">The sequence shown here is derived from an EMBL/GenBank/DDBJ whole genome shotgun (WGS) entry which is preliminary data.</text>
</comment>
<name>A0A133VFC6_9EURY</name>